<organism evidence="2 3">
    <name type="scientific">Bacillus spizizenii</name>
    <name type="common">Bacillus subtilis subsp. spizizenii</name>
    <dbReference type="NCBI Taxonomy" id="96241"/>
    <lineage>
        <taxon>Bacteria</taxon>
        <taxon>Bacillati</taxon>
        <taxon>Bacillota</taxon>
        <taxon>Bacilli</taxon>
        <taxon>Bacillales</taxon>
        <taxon>Bacillaceae</taxon>
        <taxon>Bacillus</taxon>
    </lineage>
</organism>
<accession>A0A9Q4DMG0</accession>
<evidence type="ECO:0000256" key="1">
    <source>
        <dbReference type="SAM" id="MobiDB-lite"/>
    </source>
</evidence>
<evidence type="ECO:0000313" key="2">
    <source>
        <dbReference type="EMBL" id="MCY8119608.1"/>
    </source>
</evidence>
<protein>
    <submittedName>
        <fullName evidence="2">Uncharacterized protein</fullName>
    </submittedName>
</protein>
<sequence>MGRFVSFNQSDYIRAIEAAVKIALDKVEKEVFESILRNFGALTFRELDSKYVSAMKSSIRFASVKTSNSIISQFRAGYESQPNQSFRLVYYEYGTGSLMNPPKSYSPTDDPNWNIARPKRVGERVWTRPFGKWKDAGGNEHFSKTKGKPKPLSTMSRRGEPVKASHWFERGFWAGARHLDEYVLEAVKSVPISSYISVANIYKRM</sequence>
<evidence type="ECO:0000313" key="3">
    <source>
        <dbReference type="Proteomes" id="UP001070352"/>
    </source>
</evidence>
<dbReference type="AlphaFoldDB" id="A0A9Q4DMG0"/>
<proteinExistence type="predicted"/>
<comment type="caution">
    <text evidence="2">The sequence shown here is derived from an EMBL/GenBank/DDBJ whole genome shotgun (WGS) entry which is preliminary data.</text>
</comment>
<dbReference type="EMBL" id="JALANJ010000003">
    <property type="protein sequence ID" value="MCY8119608.1"/>
    <property type="molecule type" value="Genomic_DNA"/>
</dbReference>
<feature type="region of interest" description="Disordered" evidence="1">
    <location>
        <begin position="137"/>
        <end position="157"/>
    </location>
</feature>
<gene>
    <name evidence="2" type="ORF">MOC45_03140</name>
</gene>
<reference evidence="2" key="1">
    <citation type="submission" date="2022-02" db="EMBL/GenBank/DDBJ databases">
        <title>Crop Bioprotection Bacillus Genome Sequencing.</title>
        <authorList>
            <person name="Dunlap C."/>
        </authorList>
    </citation>
    <scope>NUCLEOTIDE SEQUENCE</scope>
    <source>
        <strain evidence="2">M18B4</strain>
    </source>
</reference>
<name>A0A9Q4DMG0_BACSC</name>
<dbReference type="Proteomes" id="UP001070352">
    <property type="component" value="Unassembled WGS sequence"/>
</dbReference>